<dbReference type="CDD" id="cd00609">
    <property type="entry name" value="AAT_like"/>
    <property type="match status" value="1"/>
</dbReference>
<accession>A0ABV7R4Y1</accession>
<evidence type="ECO:0000256" key="5">
    <source>
        <dbReference type="ARBA" id="ARBA00023163"/>
    </source>
</evidence>
<comment type="similarity">
    <text evidence="1">In the C-terminal section; belongs to the class-I pyridoxal-phosphate-dependent aminotransferase family.</text>
</comment>
<dbReference type="EMBL" id="JBHRXJ010000005">
    <property type="protein sequence ID" value="MFC3528412.1"/>
    <property type="molecule type" value="Genomic_DNA"/>
</dbReference>
<evidence type="ECO:0000256" key="2">
    <source>
        <dbReference type="ARBA" id="ARBA00022898"/>
    </source>
</evidence>
<comment type="caution">
    <text evidence="7">The sequence shown here is derived from an EMBL/GenBank/DDBJ whole genome shotgun (WGS) entry which is preliminary data.</text>
</comment>
<keyword evidence="2" id="KW-0663">Pyridoxal phosphate</keyword>
<dbReference type="PANTHER" id="PTHR46577">
    <property type="entry name" value="HTH-TYPE TRANSCRIPTIONAL REGULATORY PROTEIN GABR"/>
    <property type="match status" value="1"/>
</dbReference>
<keyword evidence="8" id="KW-1185">Reference proteome</keyword>
<organism evidence="7 8">
    <name type="scientific">Paracoccus mangrovi</name>
    <dbReference type="NCBI Taxonomy" id="1715645"/>
    <lineage>
        <taxon>Bacteria</taxon>
        <taxon>Pseudomonadati</taxon>
        <taxon>Pseudomonadota</taxon>
        <taxon>Alphaproteobacteria</taxon>
        <taxon>Rhodobacterales</taxon>
        <taxon>Paracoccaceae</taxon>
        <taxon>Paracoccus</taxon>
    </lineage>
</organism>
<keyword evidence="5" id="KW-0804">Transcription</keyword>
<name>A0ABV7R4Y1_9RHOB</name>
<dbReference type="InterPro" id="IPR036390">
    <property type="entry name" value="WH_DNA-bd_sf"/>
</dbReference>
<keyword evidence="7" id="KW-0808">Transferase</keyword>
<protein>
    <submittedName>
        <fullName evidence="7">PLP-dependent aminotransferase family protein</fullName>
    </submittedName>
</protein>
<dbReference type="Gene3D" id="3.40.640.10">
    <property type="entry name" value="Type I PLP-dependent aspartate aminotransferase-like (Major domain)"/>
    <property type="match status" value="1"/>
</dbReference>
<keyword evidence="7" id="KW-0032">Aminotransferase</keyword>
<dbReference type="Gene3D" id="1.10.10.10">
    <property type="entry name" value="Winged helix-like DNA-binding domain superfamily/Winged helix DNA-binding domain"/>
    <property type="match status" value="1"/>
</dbReference>
<dbReference type="CDD" id="cd07377">
    <property type="entry name" value="WHTH_GntR"/>
    <property type="match status" value="1"/>
</dbReference>
<dbReference type="InterPro" id="IPR051446">
    <property type="entry name" value="HTH_trans_reg/aminotransferase"/>
</dbReference>
<dbReference type="SUPFAM" id="SSF46785">
    <property type="entry name" value="Winged helix' DNA-binding domain"/>
    <property type="match status" value="1"/>
</dbReference>
<dbReference type="PANTHER" id="PTHR46577:SF1">
    <property type="entry name" value="HTH-TYPE TRANSCRIPTIONAL REGULATORY PROTEIN GABR"/>
    <property type="match status" value="1"/>
</dbReference>
<dbReference type="InterPro" id="IPR015424">
    <property type="entry name" value="PyrdxlP-dep_Trfase"/>
</dbReference>
<dbReference type="Proteomes" id="UP001595721">
    <property type="component" value="Unassembled WGS sequence"/>
</dbReference>
<sequence length="488" mass="53595">MPIPPDAFFLDRSDGLPLQVQLRRQIIAAVSAGRFRAGEKLPSTRALAGHLGVARVTVAQAFAELVSTDYLASRDRSGHFISDRIERRIETEPSAPAPERFDWDSQLDHRFSRAQRSERNRNWRSYGYPFVYGQADPALVDHAAWRDCAMRTLGRREFAAVTGDLYDADDPELVDHIARLILPRRGIEAGADEILLTMGAQNALWLAVQLLLRPGAAFAIENPSYTGQREILAASGARILPVPVDAQGLPPENVPAGIAAVFTTASHQCPTNSTMPRARRKALLARAQAQGFAVVEDDYEFEMSFAGAPSPALKAIDRAGAVIYIGSFSKSVFPGARLGYLVADPRFIAEARALRGMMLRHPPGHMQRTLAHFLSLGHYDAQANRMRRAYAWRRAVMLESISAHGLRLASPDATGGSSLWLATPPGVDASHLERVLKTRDVLIEPGARFFADPAEGRGFFRLAYSSISAERIPEGIRRIAQAMSEVQD</sequence>
<dbReference type="Pfam" id="PF00155">
    <property type="entry name" value="Aminotran_1_2"/>
    <property type="match status" value="1"/>
</dbReference>
<feature type="domain" description="HTH gntR-type" evidence="6">
    <location>
        <begin position="16"/>
        <end position="84"/>
    </location>
</feature>
<dbReference type="Pfam" id="PF00392">
    <property type="entry name" value="GntR"/>
    <property type="match status" value="1"/>
</dbReference>
<evidence type="ECO:0000256" key="1">
    <source>
        <dbReference type="ARBA" id="ARBA00005384"/>
    </source>
</evidence>
<dbReference type="SMART" id="SM00345">
    <property type="entry name" value="HTH_GNTR"/>
    <property type="match status" value="1"/>
</dbReference>
<keyword evidence="3" id="KW-0805">Transcription regulation</keyword>
<dbReference type="InterPro" id="IPR000524">
    <property type="entry name" value="Tscrpt_reg_HTH_GntR"/>
</dbReference>
<dbReference type="RefSeq" id="WP_374425326.1">
    <property type="nucleotide sequence ID" value="NZ_JBHRXJ010000005.1"/>
</dbReference>
<evidence type="ECO:0000313" key="7">
    <source>
        <dbReference type="EMBL" id="MFC3528412.1"/>
    </source>
</evidence>
<evidence type="ECO:0000256" key="3">
    <source>
        <dbReference type="ARBA" id="ARBA00023015"/>
    </source>
</evidence>
<dbReference type="PROSITE" id="PS50949">
    <property type="entry name" value="HTH_GNTR"/>
    <property type="match status" value="1"/>
</dbReference>
<dbReference type="InterPro" id="IPR004839">
    <property type="entry name" value="Aminotransferase_I/II_large"/>
</dbReference>
<dbReference type="GO" id="GO:0008483">
    <property type="term" value="F:transaminase activity"/>
    <property type="evidence" value="ECO:0007669"/>
    <property type="project" value="UniProtKB-KW"/>
</dbReference>
<proteinExistence type="inferred from homology"/>
<dbReference type="SUPFAM" id="SSF53383">
    <property type="entry name" value="PLP-dependent transferases"/>
    <property type="match status" value="1"/>
</dbReference>
<evidence type="ECO:0000313" key="8">
    <source>
        <dbReference type="Proteomes" id="UP001595721"/>
    </source>
</evidence>
<evidence type="ECO:0000256" key="4">
    <source>
        <dbReference type="ARBA" id="ARBA00023125"/>
    </source>
</evidence>
<reference evidence="8" key="1">
    <citation type="journal article" date="2019" name="Int. J. Syst. Evol. Microbiol.">
        <title>The Global Catalogue of Microorganisms (GCM) 10K type strain sequencing project: providing services to taxonomists for standard genome sequencing and annotation.</title>
        <authorList>
            <consortium name="The Broad Institute Genomics Platform"/>
            <consortium name="The Broad Institute Genome Sequencing Center for Infectious Disease"/>
            <person name="Wu L."/>
            <person name="Ma J."/>
        </authorList>
    </citation>
    <scope>NUCLEOTIDE SEQUENCE [LARGE SCALE GENOMIC DNA]</scope>
    <source>
        <strain evidence="8">KCTC 42899</strain>
    </source>
</reference>
<evidence type="ECO:0000259" key="6">
    <source>
        <dbReference type="PROSITE" id="PS50949"/>
    </source>
</evidence>
<gene>
    <name evidence="7" type="ORF">ACFOMH_09520</name>
</gene>
<dbReference type="InterPro" id="IPR036388">
    <property type="entry name" value="WH-like_DNA-bd_sf"/>
</dbReference>
<dbReference type="InterPro" id="IPR015421">
    <property type="entry name" value="PyrdxlP-dep_Trfase_major"/>
</dbReference>
<keyword evidence="4" id="KW-0238">DNA-binding</keyword>